<protein>
    <submittedName>
        <fullName evidence="2">Uncharacterized protein</fullName>
    </submittedName>
</protein>
<evidence type="ECO:0000313" key="2">
    <source>
        <dbReference type="EMBL" id="GLI44129.1"/>
    </source>
</evidence>
<dbReference type="Proteomes" id="UP001144313">
    <property type="component" value="Unassembled WGS sequence"/>
</dbReference>
<accession>A0A9W6LIP3</accession>
<feature type="transmembrane region" description="Helical" evidence="1">
    <location>
        <begin position="239"/>
        <end position="260"/>
    </location>
</feature>
<comment type="caution">
    <text evidence="2">The sequence shown here is derived from an EMBL/GenBank/DDBJ whole genome shotgun (WGS) entry which is preliminary data.</text>
</comment>
<feature type="transmembrane region" description="Helical" evidence="1">
    <location>
        <begin position="45"/>
        <end position="67"/>
    </location>
</feature>
<evidence type="ECO:0000256" key="1">
    <source>
        <dbReference type="SAM" id="Phobius"/>
    </source>
</evidence>
<sequence length="279" mass="29857">MSPVRSADAPAARGADPGPVTRFQRLQTWSTPTRRHTDAWFPGPLIGGAALIAGPALWCLGLLLRYLPAHSDLLAPDQWEDLRDRPFAAPMELAMYEAGPGFVLAGFAVFMLGALALAFAYPALARLAAAASPRLAWWGASLVVLGLFARLYWGGVEQAAFAMAERDGAEAAADFVLGAYPELSYGPWRIVVWCSALHYPGIVMLVLAAYRSQVLGIARCAVLLWAGSMWVGVLKESHLLDVLSAAAACAVLAPLGIRLLRAEAAPVMPERLAAGIRRW</sequence>
<dbReference type="EMBL" id="BSDT01000001">
    <property type="protein sequence ID" value="GLI44129.1"/>
    <property type="molecule type" value="Genomic_DNA"/>
</dbReference>
<gene>
    <name evidence="2" type="ORF">GALLR39Z86_39790</name>
</gene>
<proteinExistence type="predicted"/>
<keyword evidence="1" id="KW-1133">Transmembrane helix</keyword>
<feature type="transmembrane region" description="Helical" evidence="1">
    <location>
        <begin position="217"/>
        <end position="233"/>
    </location>
</feature>
<feature type="transmembrane region" description="Helical" evidence="1">
    <location>
        <begin position="190"/>
        <end position="210"/>
    </location>
</feature>
<reference evidence="2" key="1">
    <citation type="submission" date="2022-12" db="EMBL/GenBank/DDBJ databases">
        <title>Reference genome sequencing for broad-spectrum identification of bacterial and archaeal isolates by mass spectrometry.</title>
        <authorList>
            <person name="Sekiguchi Y."/>
            <person name="Tourlousse D.M."/>
        </authorList>
    </citation>
    <scope>NUCLEOTIDE SEQUENCE</scope>
    <source>
        <strain evidence="2">LLR39Z86</strain>
    </source>
</reference>
<organism evidence="2 3">
    <name type="scientific">Glycomyces algeriensis</name>
    <dbReference type="NCBI Taxonomy" id="256037"/>
    <lineage>
        <taxon>Bacteria</taxon>
        <taxon>Bacillati</taxon>
        <taxon>Actinomycetota</taxon>
        <taxon>Actinomycetes</taxon>
        <taxon>Glycomycetales</taxon>
        <taxon>Glycomycetaceae</taxon>
        <taxon>Glycomyces</taxon>
    </lineage>
</organism>
<name>A0A9W6LIP3_9ACTN</name>
<evidence type="ECO:0000313" key="3">
    <source>
        <dbReference type="Proteomes" id="UP001144313"/>
    </source>
</evidence>
<keyword evidence="3" id="KW-1185">Reference proteome</keyword>
<keyword evidence="1" id="KW-0472">Membrane</keyword>
<feature type="transmembrane region" description="Helical" evidence="1">
    <location>
        <begin position="101"/>
        <end position="123"/>
    </location>
</feature>
<feature type="transmembrane region" description="Helical" evidence="1">
    <location>
        <begin position="135"/>
        <end position="153"/>
    </location>
</feature>
<dbReference type="AlphaFoldDB" id="A0A9W6LIP3"/>
<keyword evidence="1" id="KW-0812">Transmembrane</keyword>